<reference evidence="14 15" key="1">
    <citation type="submission" date="2017-08" db="EMBL/GenBank/DDBJ databases">
        <authorList>
            <person name="de Groot N.N."/>
        </authorList>
    </citation>
    <scope>NUCLEOTIDE SEQUENCE [LARGE SCALE GENOMIC DNA]</scope>
    <source>
        <strain evidence="14 15">USBA 855</strain>
    </source>
</reference>
<dbReference type="SUPFAM" id="SSF51905">
    <property type="entry name" value="FAD/NAD(P)-binding domain"/>
    <property type="match status" value="1"/>
</dbReference>
<protein>
    <submittedName>
        <fullName evidence="14">Pyruvate/2-oxoglutarate dehydrogenase complex, dihydrolipoamide dehydrogenase (E3) component</fullName>
    </submittedName>
</protein>
<comment type="cofactor">
    <cofactor evidence="1">
        <name>FAD</name>
        <dbReference type="ChEBI" id="CHEBI:57692"/>
    </cofactor>
</comment>
<keyword evidence="10" id="KW-1133">Transmembrane helix</keyword>
<evidence type="ECO:0000256" key="8">
    <source>
        <dbReference type="ARBA" id="ARBA00023284"/>
    </source>
</evidence>
<dbReference type="InterPro" id="IPR036188">
    <property type="entry name" value="FAD/NAD-bd_sf"/>
</dbReference>
<dbReference type="GO" id="GO:0005886">
    <property type="term" value="C:plasma membrane"/>
    <property type="evidence" value="ECO:0007669"/>
    <property type="project" value="UniProtKB-ARBA"/>
</dbReference>
<feature type="transmembrane region" description="Helical" evidence="10">
    <location>
        <begin position="47"/>
        <end position="65"/>
    </location>
</feature>
<evidence type="ECO:0000259" key="12">
    <source>
        <dbReference type="Pfam" id="PF07992"/>
    </source>
</evidence>
<dbReference type="PRINTS" id="PR00411">
    <property type="entry name" value="PNDRDTASEI"/>
</dbReference>
<evidence type="ECO:0000313" key="15">
    <source>
        <dbReference type="Proteomes" id="UP000219023"/>
    </source>
</evidence>
<dbReference type="Pfam" id="PF02852">
    <property type="entry name" value="Pyr_redox_dim"/>
    <property type="match status" value="1"/>
</dbReference>
<feature type="domain" description="Pyridine nucleotide-disulphide oxidoreductase dimerisation" evidence="11">
    <location>
        <begin position="578"/>
        <end position="686"/>
    </location>
</feature>
<keyword evidence="3 9" id="KW-0285">Flavoprotein</keyword>
<dbReference type="InterPro" id="IPR004099">
    <property type="entry name" value="Pyr_nucl-diS_OxRdtase_dimer"/>
</dbReference>
<dbReference type="EMBL" id="OBQJ01000002">
    <property type="protein sequence ID" value="SOC53092.1"/>
    <property type="molecule type" value="Genomic_DNA"/>
</dbReference>
<dbReference type="InterPro" id="IPR012999">
    <property type="entry name" value="Pyr_OxRdtase_I_AS"/>
</dbReference>
<dbReference type="PANTHER" id="PTHR43014">
    <property type="entry name" value="MERCURIC REDUCTASE"/>
    <property type="match status" value="1"/>
</dbReference>
<evidence type="ECO:0000256" key="7">
    <source>
        <dbReference type="ARBA" id="ARBA00023157"/>
    </source>
</evidence>
<evidence type="ECO:0000256" key="2">
    <source>
        <dbReference type="ARBA" id="ARBA00007532"/>
    </source>
</evidence>
<evidence type="ECO:0000256" key="9">
    <source>
        <dbReference type="RuleBase" id="RU003691"/>
    </source>
</evidence>
<dbReference type="GO" id="GO:0016668">
    <property type="term" value="F:oxidoreductase activity, acting on a sulfur group of donors, NAD(P) as acceptor"/>
    <property type="evidence" value="ECO:0007669"/>
    <property type="project" value="InterPro"/>
</dbReference>
<feature type="transmembrane region" description="Helical" evidence="10">
    <location>
        <begin position="164"/>
        <end position="182"/>
    </location>
</feature>
<dbReference type="InterPro" id="IPR016156">
    <property type="entry name" value="FAD/NAD-linked_Rdtase_dimer_sf"/>
</dbReference>
<evidence type="ECO:0000256" key="5">
    <source>
        <dbReference type="ARBA" id="ARBA00022857"/>
    </source>
</evidence>
<dbReference type="PANTHER" id="PTHR43014:SF2">
    <property type="entry name" value="MERCURIC REDUCTASE"/>
    <property type="match status" value="1"/>
</dbReference>
<dbReference type="PROSITE" id="PS00076">
    <property type="entry name" value="PYRIDINE_REDOX_1"/>
    <property type="match status" value="1"/>
</dbReference>
<dbReference type="GO" id="GO:0003955">
    <property type="term" value="F:NAD(P)H dehydrogenase (quinone) activity"/>
    <property type="evidence" value="ECO:0007669"/>
    <property type="project" value="TreeGrafter"/>
</dbReference>
<keyword evidence="10" id="KW-0812">Transmembrane</keyword>
<dbReference type="InterPro" id="IPR023753">
    <property type="entry name" value="FAD/NAD-binding_dom"/>
</dbReference>
<name>A0A285VG55_9GAMM</name>
<comment type="similarity">
    <text evidence="2 9">Belongs to the class-I pyridine nucleotide-disulfide oxidoreductase family.</text>
</comment>
<keyword evidence="7" id="KW-1015">Disulfide bond</keyword>
<keyword evidence="8 9" id="KW-0676">Redox-active center</keyword>
<keyword evidence="5" id="KW-0521">NADP</keyword>
<feature type="transmembrane region" description="Helical" evidence="10">
    <location>
        <begin position="194"/>
        <end position="215"/>
    </location>
</feature>
<keyword evidence="6 9" id="KW-0560">Oxidoreductase</keyword>
<dbReference type="Pfam" id="PF09335">
    <property type="entry name" value="VTT_dom"/>
    <property type="match status" value="1"/>
</dbReference>
<feature type="domain" description="FAD/NAD(P)-binding" evidence="12">
    <location>
        <begin position="239"/>
        <end position="555"/>
    </location>
</feature>
<evidence type="ECO:0000259" key="13">
    <source>
        <dbReference type="Pfam" id="PF09335"/>
    </source>
</evidence>
<dbReference type="AlphaFoldDB" id="A0A285VG55"/>
<dbReference type="PRINTS" id="PR00368">
    <property type="entry name" value="FADPNR"/>
</dbReference>
<dbReference type="RefSeq" id="WP_097021935.1">
    <property type="nucleotide sequence ID" value="NZ_OBQJ01000002.1"/>
</dbReference>
<dbReference type="Gene3D" id="3.50.50.60">
    <property type="entry name" value="FAD/NAD(P)-binding domain"/>
    <property type="match status" value="2"/>
</dbReference>
<evidence type="ECO:0000256" key="1">
    <source>
        <dbReference type="ARBA" id="ARBA00001974"/>
    </source>
</evidence>
<keyword evidence="14" id="KW-0670">Pyruvate</keyword>
<evidence type="ECO:0000256" key="10">
    <source>
        <dbReference type="SAM" id="Phobius"/>
    </source>
</evidence>
<evidence type="ECO:0000256" key="6">
    <source>
        <dbReference type="ARBA" id="ARBA00023002"/>
    </source>
</evidence>
<dbReference type="SUPFAM" id="SSF55424">
    <property type="entry name" value="FAD/NAD-linked reductases, dimerisation (C-terminal) domain"/>
    <property type="match status" value="1"/>
</dbReference>
<feature type="domain" description="VTT" evidence="13">
    <location>
        <begin position="68"/>
        <end position="184"/>
    </location>
</feature>
<dbReference type="Pfam" id="PF07992">
    <property type="entry name" value="Pyr_redox_2"/>
    <property type="match status" value="1"/>
</dbReference>
<evidence type="ECO:0000259" key="11">
    <source>
        <dbReference type="Pfam" id="PF02852"/>
    </source>
</evidence>
<sequence length="713" mass="78035">MNRQKLLILLLLVAAFAVFFLSGADQWLTLDTLKSRQAQFQAWFDAAPWRVAGGFFLLYVIMTALSLPGAALLTLLAGALFGFGWGLLLVSFASTLGATLAFLIARRLLRDTIARRFRRQLAALDRGIERDGAFYLFTLRLVPVFPFFVINLAMGVTRLPTRTYYWVSQLGMLPGTAVYVNAGRELGEIERLSGIVSPGLLLSFALLGLFPLLARKCLAWWRTRTVYRGFKRPRRFDADIVVIGAGSAGLVASYIASAVNAKVVLAERDAMGGDCLNTGCVPSKALIRAARAAHEAREATRFGIRTSAPVVDFEAVMRHVNGAVAEVAPHDSQERYAGLGVEVLNGEARLTSPWTVRIGERDIATRHIIIATGARPRLPTLPGIEANAILTSDNLWALTTLPTHLVILGGGPIGCELGQAFARLGSRVSLIQRGAHLLPGEDPEVGELVAERLRAEGVSVYLETRALAVEQPGESQTLRLETADGDQRSLPFERLLAATGRRANLEGLEHESLNLGLRDDGTLESDAWLATRYPNIWACGDVTGPLQFTHAGSHQAWHATVNALFGEIKRFRVDYRYVPHVTFTQPEVARVGLNEREAKAQGIAYEVTHYAMSESDRAIAERATEGFVKILTVPGKDRILGATLVGEHAGEWLAELTLAMKHNIGLNKLLGTIHTYPTFGEASKAAAGQWKNAHKPTRVIAWLGRYFRWRRGG</sequence>
<proteinExistence type="inferred from homology"/>
<dbReference type="Proteomes" id="UP000219023">
    <property type="component" value="Unassembled WGS sequence"/>
</dbReference>
<gene>
    <name evidence="14" type="ORF">SAMN05421509_102127</name>
</gene>
<keyword evidence="10" id="KW-0472">Membrane</keyword>
<dbReference type="GO" id="GO:0050660">
    <property type="term" value="F:flavin adenine dinucleotide binding"/>
    <property type="evidence" value="ECO:0007669"/>
    <property type="project" value="TreeGrafter"/>
</dbReference>
<dbReference type="OrthoDB" id="9800167at2"/>
<evidence type="ECO:0000256" key="4">
    <source>
        <dbReference type="ARBA" id="ARBA00022827"/>
    </source>
</evidence>
<feature type="transmembrane region" description="Helical" evidence="10">
    <location>
        <begin position="72"/>
        <end position="105"/>
    </location>
</feature>
<feature type="transmembrane region" description="Helical" evidence="10">
    <location>
        <begin position="133"/>
        <end position="152"/>
    </location>
</feature>
<organism evidence="14 15">
    <name type="scientific">Chromohalobacter canadensis</name>
    <dbReference type="NCBI Taxonomy" id="141389"/>
    <lineage>
        <taxon>Bacteria</taxon>
        <taxon>Pseudomonadati</taxon>
        <taxon>Pseudomonadota</taxon>
        <taxon>Gammaproteobacteria</taxon>
        <taxon>Oceanospirillales</taxon>
        <taxon>Halomonadaceae</taxon>
        <taxon>Chromohalobacter</taxon>
    </lineage>
</organism>
<keyword evidence="4 9" id="KW-0274">FAD</keyword>
<evidence type="ECO:0000313" key="14">
    <source>
        <dbReference type="EMBL" id="SOC53092.1"/>
    </source>
</evidence>
<dbReference type="InterPro" id="IPR032816">
    <property type="entry name" value="VTT_dom"/>
</dbReference>
<dbReference type="FunFam" id="3.30.390.30:FF:000001">
    <property type="entry name" value="Dihydrolipoyl dehydrogenase"/>
    <property type="match status" value="1"/>
</dbReference>
<feature type="transmembrane region" description="Helical" evidence="10">
    <location>
        <begin position="236"/>
        <end position="256"/>
    </location>
</feature>
<accession>A0A285VG55</accession>
<evidence type="ECO:0000256" key="3">
    <source>
        <dbReference type="ARBA" id="ARBA00022630"/>
    </source>
</evidence>
<dbReference type="Gene3D" id="3.30.390.30">
    <property type="match status" value="1"/>
</dbReference>